<proteinExistence type="predicted"/>
<dbReference type="RefSeq" id="WP_170163015.1">
    <property type="nucleotide sequence ID" value="NZ_CP063196.1"/>
</dbReference>
<dbReference type="AlphaFoldDB" id="A0A399G7B8"/>
<evidence type="ECO:0000313" key="1">
    <source>
        <dbReference type="EMBL" id="UOE20270.1"/>
    </source>
</evidence>
<accession>A0A399G7B8</accession>
<name>A0A399G7B8_9ACTN</name>
<keyword evidence="2" id="KW-1185">Reference proteome</keyword>
<dbReference type="Proteomes" id="UP000265719">
    <property type="component" value="Chromosome"/>
</dbReference>
<evidence type="ECO:0000313" key="2">
    <source>
        <dbReference type="Proteomes" id="UP000265719"/>
    </source>
</evidence>
<protein>
    <submittedName>
        <fullName evidence="1">Uncharacterized protein</fullName>
    </submittedName>
</protein>
<reference evidence="1" key="1">
    <citation type="submission" date="2020-10" db="EMBL/GenBank/DDBJ databases">
        <title>De novo genome project of the cellulose decomposer Thermobifida halotolerans type strain.</title>
        <authorList>
            <person name="Nagy I."/>
            <person name="Horvath B."/>
            <person name="Kukolya J."/>
            <person name="Nagy I."/>
            <person name="Orsini M."/>
        </authorList>
    </citation>
    <scope>NUCLEOTIDE SEQUENCE</scope>
    <source>
        <strain evidence="1">DSM 44931</strain>
    </source>
</reference>
<sequence>MSTTILGVLLIGLAGLLLGGTLSIWKTNKAIAVGLAACAAVALAAGALRLGYF</sequence>
<dbReference type="EMBL" id="CP063196">
    <property type="protein sequence ID" value="UOE20270.1"/>
    <property type="molecule type" value="Genomic_DNA"/>
</dbReference>
<organism evidence="1 2">
    <name type="scientific">Thermobifida halotolerans</name>
    <dbReference type="NCBI Taxonomy" id="483545"/>
    <lineage>
        <taxon>Bacteria</taxon>
        <taxon>Bacillati</taxon>
        <taxon>Actinomycetota</taxon>
        <taxon>Actinomycetes</taxon>
        <taxon>Streptosporangiales</taxon>
        <taxon>Nocardiopsidaceae</taxon>
        <taxon>Thermobifida</taxon>
    </lineage>
</organism>
<gene>
    <name evidence="1" type="ORF">NI17_003230</name>
</gene>
<dbReference type="KEGG" id="thao:NI17_003230"/>